<protein>
    <submittedName>
        <fullName evidence="3">Uncharacterized protein</fullName>
    </submittedName>
</protein>
<sequence length="225" mass="26919">MIINYLYMCLFVILIMFLVYLNRKEKLEEKKQDAQTDYSKIYLQEYSLRMDNGETWLFFEYKLTQLNKRDYILSHYRQGDIWTNEHGYSYMISELLDREYYEIKYDSSGRVSEKEGPYIIYKLTSIIDMSHRDINYGPVQNNYAGNNYQDNRYSVYYNEIVSVLNAYKTELIQHGIKDSEINSIITSPQDKQKLEYFVEKYEPILRSIEVASAAATLFDILLKLL</sequence>
<accession>A0A3R9HU83</accession>
<evidence type="ECO:0000256" key="1">
    <source>
        <dbReference type="SAM" id="Coils"/>
    </source>
</evidence>
<proteinExistence type="predicted"/>
<dbReference type="RefSeq" id="WP_260468652.1">
    <property type="nucleotide sequence ID" value="NZ_CP076617.1"/>
</dbReference>
<evidence type="ECO:0000256" key="2">
    <source>
        <dbReference type="SAM" id="Phobius"/>
    </source>
</evidence>
<feature type="coiled-coil region" evidence="1">
    <location>
        <begin position="17"/>
        <end position="44"/>
    </location>
</feature>
<keyword evidence="2" id="KW-0472">Membrane</keyword>
<reference evidence="3 4" key="1">
    <citation type="submission" date="2018-11" db="EMBL/GenBank/DDBJ databases">
        <title>Species Designations Belie Phenotypic and Genotypic Heterogeneity in Oral Streptococci.</title>
        <authorList>
            <person name="Velsko I."/>
        </authorList>
    </citation>
    <scope>NUCLEOTIDE SEQUENCE [LARGE SCALE GENOMIC DNA]</scope>
    <source>
        <strain evidence="3 4">KLC03</strain>
    </source>
</reference>
<evidence type="ECO:0000313" key="3">
    <source>
        <dbReference type="EMBL" id="RSI12325.1"/>
    </source>
</evidence>
<keyword evidence="2" id="KW-0812">Transmembrane</keyword>
<feature type="transmembrane region" description="Helical" evidence="2">
    <location>
        <begin position="5"/>
        <end position="22"/>
    </location>
</feature>
<dbReference type="Proteomes" id="UP000269317">
    <property type="component" value="Unassembled WGS sequence"/>
</dbReference>
<organism evidence="3 4">
    <name type="scientific">Streptococcus sanguinis</name>
    <dbReference type="NCBI Taxonomy" id="1305"/>
    <lineage>
        <taxon>Bacteria</taxon>
        <taxon>Bacillati</taxon>
        <taxon>Bacillota</taxon>
        <taxon>Bacilli</taxon>
        <taxon>Lactobacillales</taxon>
        <taxon>Streptococcaceae</taxon>
        <taxon>Streptococcus</taxon>
    </lineage>
</organism>
<dbReference type="AlphaFoldDB" id="A0A3R9HU83"/>
<gene>
    <name evidence="3" type="ORF">D8887_01445</name>
</gene>
<keyword evidence="1" id="KW-0175">Coiled coil</keyword>
<evidence type="ECO:0000313" key="4">
    <source>
        <dbReference type="Proteomes" id="UP000269317"/>
    </source>
</evidence>
<name>A0A3R9HU83_STRSA</name>
<dbReference type="EMBL" id="RJML01000001">
    <property type="protein sequence ID" value="RSI12325.1"/>
    <property type="molecule type" value="Genomic_DNA"/>
</dbReference>
<comment type="caution">
    <text evidence="3">The sequence shown here is derived from an EMBL/GenBank/DDBJ whole genome shotgun (WGS) entry which is preliminary data.</text>
</comment>
<keyword evidence="2" id="KW-1133">Transmembrane helix</keyword>